<evidence type="ECO:0000256" key="6">
    <source>
        <dbReference type="ARBA" id="ARBA00035183"/>
    </source>
</evidence>
<evidence type="ECO:0000256" key="2">
    <source>
        <dbReference type="ARBA" id="ARBA00008860"/>
    </source>
</evidence>
<dbReference type="EMBL" id="WIXP02000008">
    <property type="protein sequence ID" value="KAF6207230.1"/>
    <property type="molecule type" value="Genomic_DNA"/>
</dbReference>
<dbReference type="PANTHER" id="PTHR31542">
    <property type="entry name" value="39A RIBOSOMAL PROTEIN L50, MITOCHONDRIAL"/>
    <property type="match status" value="1"/>
</dbReference>
<evidence type="ECO:0000256" key="1">
    <source>
        <dbReference type="ARBA" id="ARBA00004173"/>
    </source>
</evidence>
<evidence type="ECO:0000256" key="4">
    <source>
        <dbReference type="ARBA" id="ARBA00023128"/>
    </source>
</evidence>
<comment type="caution">
    <text evidence="8">The sequence shown here is derived from an EMBL/GenBank/DDBJ whole genome shotgun (WGS) entry which is preliminary data.</text>
</comment>
<comment type="subcellular location">
    <subcellularLocation>
        <location evidence="1">Mitochondrion</location>
    </subcellularLocation>
</comment>
<sequence>MAALIKHVLSKSNQNILGNQLPAVNFVQQRYYRAQNAAKRNKVKPKKLEKVPVPETRKLKSVADSISTRGFLRCQDDYTPPEDAEEQLATMFTAVVGSEPTDLRTIIPTKHKFALFESCFATFNHSIPNSILHNVNTFGDLREFYLTPVNTTLPLDKMKTSDLPPNLHVQYEPIRFHPDEDTKFNGQTAFPKSNTLVTGLRAKRKYKGHQQTDFWKIDY</sequence>
<evidence type="ECO:0000313" key="8">
    <source>
        <dbReference type="EMBL" id="KAF6207230.1"/>
    </source>
</evidence>
<evidence type="ECO:0000256" key="7">
    <source>
        <dbReference type="ARBA" id="ARBA00035398"/>
    </source>
</evidence>
<name>A0A8S9XDU3_APOLU</name>
<dbReference type="AlphaFoldDB" id="A0A8S9XDU3"/>
<reference evidence="8" key="1">
    <citation type="journal article" date="2021" name="Mol. Ecol. Resour.">
        <title>Apolygus lucorum genome provides insights into omnivorousness and mesophyll feeding.</title>
        <authorList>
            <person name="Liu Y."/>
            <person name="Liu H."/>
            <person name="Wang H."/>
            <person name="Huang T."/>
            <person name="Liu B."/>
            <person name="Yang B."/>
            <person name="Yin L."/>
            <person name="Li B."/>
            <person name="Zhang Y."/>
            <person name="Zhang S."/>
            <person name="Jiang F."/>
            <person name="Zhang X."/>
            <person name="Ren Y."/>
            <person name="Wang B."/>
            <person name="Wang S."/>
            <person name="Lu Y."/>
            <person name="Wu K."/>
            <person name="Fan W."/>
            <person name="Wang G."/>
        </authorList>
    </citation>
    <scope>NUCLEOTIDE SEQUENCE</scope>
    <source>
        <strain evidence="8">12Hb</strain>
    </source>
</reference>
<dbReference type="OrthoDB" id="9939609at2759"/>
<dbReference type="GO" id="GO:0005762">
    <property type="term" value="C:mitochondrial large ribosomal subunit"/>
    <property type="evidence" value="ECO:0007669"/>
    <property type="project" value="TreeGrafter"/>
</dbReference>
<comment type="similarity">
    <text evidence="2">Belongs to the mitochondrion-specific ribosomal protein mL50 family.</text>
</comment>
<organism evidence="8 9">
    <name type="scientific">Apolygus lucorum</name>
    <name type="common">Small green plant bug</name>
    <name type="synonym">Lygocoris lucorum</name>
    <dbReference type="NCBI Taxonomy" id="248454"/>
    <lineage>
        <taxon>Eukaryota</taxon>
        <taxon>Metazoa</taxon>
        <taxon>Ecdysozoa</taxon>
        <taxon>Arthropoda</taxon>
        <taxon>Hexapoda</taxon>
        <taxon>Insecta</taxon>
        <taxon>Pterygota</taxon>
        <taxon>Neoptera</taxon>
        <taxon>Paraneoptera</taxon>
        <taxon>Hemiptera</taxon>
        <taxon>Heteroptera</taxon>
        <taxon>Panheteroptera</taxon>
        <taxon>Cimicomorpha</taxon>
        <taxon>Miridae</taxon>
        <taxon>Mirini</taxon>
        <taxon>Apolygus</taxon>
    </lineage>
</organism>
<evidence type="ECO:0000256" key="5">
    <source>
        <dbReference type="ARBA" id="ARBA00023274"/>
    </source>
</evidence>
<keyword evidence="9" id="KW-1185">Reference proteome</keyword>
<keyword evidence="3" id="KW-0689">Ribosomal protein</keyword>
<gene>
    <name evidence="8" type="ORF">GE061_018471</name>
</gene>
<keyword evidence="4" id="KW-0496">Mitochondrion</keyword>
<dbReference type="InterPro" id="IPR018305">
    <property type="entry name" value="Ribosomal_m50"/>
</dbReference>
<dbReference type="Proteomes" id="UP000466442">
    <property type="component" value="Unassembled WGS sequence"/>
</dbReference>
<keyword evidence="5" id="KW-0687">Ribonucleoprotein</keyword>
<proteinExistence type="inferred from homology"/>
<evidence type="ECO:0000256" key="3">
    <source>
        <dbReference type="ARBA" id="ARBA00022980"/>
    </source>
</evidence>
<evidence type="ECO:0000313" key="9">
    <source>
        <dbReference type="Proteomes" id="UP000466442"/>
    </source>
</evidence>
<protein>
    <recommendedName>
        <fullName evidence="6">Large ribosomal subunit protein mL50</fullName>
    </recommendedName>
    <alternativeName>
        <fullName evidence="7">39S ribosomal protein L50, mitochondrial</fullName>
    </alternativeName>
</protein>
<accession>A0A8S9XDU3</accession>
<dbReference type="PANTHER" id="PTHR31542:SF1">
    <property type="entry name" value="LARGE RIBOSOMAL SUBUNIT PROTEIN ML50"/>
    <property type="match status" value="1"/>
</dbReference>